<protein>
    <recommendedName>
        <fullName evidence="10">GPI inositol-deacylase</fullName>
        <ecNumber evidence="10">3.1.-.-</ecNumber>
    </recommendedName>
</protein>
<dbReference type="GO" id="GO:0050185">
    <property type="term" value="F:phosphatidylinositol deacylase activity"/>
    <property type="evidence" value="ECO:0007669"/>
    <property type="project" value="TreeGrafter"/>
</dbReference>
<evidence type="ECO:0000256" key="4">
    <source>
        <dbReference type="ARBA" id="ARBA00022692"/>
    </source>
</evidence>
<feature type="transmembrane region" description="Helical" evidence="10">
    <location>
        <begin position="31"/>
        <end position="52"/>
    </location>
</feature>
<name>A0A8J2S4W4_9STRA</name>
<dbReference type="Proteomes" id="UP000789595">
    <property type="component" value="Unassembled WGS sequence"/>
</dbReference>
<evidence type="ECO:0000256" key="8">
    <source>
        <dbReference type="ARBA" id="ARBA00022989"/>
    </source>
</evidence>
<feature type="transmembrane region" description="Helical" evidence="10">
    <location>
        <begin position="349"/>
        <end position="372"/>
    </location>
</feature>
<evidence type="ECO:0000259" key="11">
    <source>
        <dbReference type="Pfam" id="PF07819"/>
    </source>
</evidence>
<evidence type="ECO:0000313" key="12">
    <source>
        <dbReference type="EMBL" id="CAH0365243.1"/>
    </source>
</evidence>
<keyword evidence="4 10" id="KW-0812">Transmembrane</keyword>
<dbReference type="GO" id="GO:0015031">
    <property type="term" value="P:protein transport"/>
    <property type="evidence" value="ECO:0007669"/>
    <property type="project" value="UniProtKB-KW"/>
</dbReference>
<dbReference type="OrthoDB" id="348976at2759"/>
<comment type="subcellular location">
    <subcellularLocation>
        <location evidence="1">Endoplasmic reticulum membrane</location>
        <topology evidence="1">Multi-pass membrane protein</topology>
    </subcellularLocation>
</comment>
<evidence type="ECO:0000313" key="13">
    <source>
        <dbReference type="Proteomes" id="UP000789595"/>
    </source>
</evidence>
<evidence type="ECO:0000256" key="10">
    <source>
        <dbReference type="RuleBase" id="RU365011"/>
    </source>
</evidence>
<comment type="caution">
    <text evidence="10">Lacks conserved residue(s) required for the propagation of feature annotation.</text>
</comment>
<evidence type="ECO:0000256" key="6">
    <source>
        <dbReference type="ARBA" id="ARBA00022824"/>
    </source>
</evidence>
<keyword evidence="3 10" id="KW-0813">Transport</keyword>
<dbReference type="SUPFAM" id="SSF53474">
    <property type="entry name" value="alpha/beta-Hydrolases"/>
    <property type="match status" value="1"/>
</dbReference>
<dbReference type="GO" id="GO:0006505">
    <property type="term" value="P:GPI anchor metabolic process"/>
    <property type="evidence" value="ECO:0007669"/>
    <property type="project" value="TreeGrafter"/>
</dbReference>
<dbReference type="InterPro" id="IPR012908">
    <property type="entry name" value="PGAP1-ab_dom-like"/>
</dbReference>
<dbReference type="EC" id="3.1.-.-" evidence="10"/>
<keyword evidence="6 10" id="KW-0256">Endoplasmic reticulum</keyword>
<dbReference type="PANTHER" id="PTHR15495:SF7">
    <property type="entry name" value="GPI INOSITOL-DEACYLASE"/>
    <property type="match status" value="1"/>
</dbReference>
<dbReference type="Gene3D" id="3.40.50.1820">
    <property type="entry name" value="alpha/beta hydrolase"/>
    <property type="match status" value="1"/>
</dbReference>
<evidence type="ECO:0000256" key="3">
    <source>
        <dbReference type="ARBA" id="ARBA00022448"/>
    </source>
</evidence>
<reference evidence="12" key="1">
    <citation type="submission" date="2021-11" db="EMBL/GenBank/DDBJ databases">
        <authorList>
            <consortium name="Genoscope - CEA"/>
            <person name="William W."/>
        </authorList>
    </citation>
    <scope>NUCLEOTIDE SEQUENCE</scope>
</reference>
<keyword evidence="9 10" id="KW-0472">Membrane</keyword>
<evidence type="ECO:0000256" key="2">
    <source>
        <dbReference type="ARBA" id="ARBA00006931"/>
    </source>
</evidence>
<evidence type="ECO:0000256" key="9">
    <source>
        <dbReference type="ARBA" id="ARBA00023136"/>
    </source>
</evidence>
<dbReference type="PANTHER" id="PTHR15495">
    <property type="entry name" value="NEGATIVE REGULATOR OF VESICLE FORMATION-RELATED"/>
    <property type="match status" value="1"/>
</dbReference>
<dbReference type="AlphaFoldDB" id="A0A8J2S4W4"/>
<dbReference type="InterPro" id="IPR039529">
    <property type="entry name" value="PGAP1/BST1"/>
</dbReference>
<proteinExistence type="inferred from homology"/>
<keyword evidence="7 10" id="KW-0653">Protein transport</keyword>
<gene>
    <name evidence="12" type="ORF">PECAL_1P16710</name>
</gene>
<feature type="domain" description="GPI inositol-deacylase PGAP1-like alpha/beta" evidence="11">
    <location>
        <begin position="94"/>
        <end position="270"/>
    </location>
</feature>
<organism evidence="12 13">
    <name type="scientific">Pelagomonas calceolata</name>
    <dbReference type="NCBI Taxonomy" id="35677"/>
    <lineage>
        <taxon>Eukaryota</taxon>
        <taxon>Sar</taxon>
        <taxon>Stramenopiles</taxon>
        <taxon>Ochrophyta</taxon>
        <taxon>Pelagophyceae</taxon>
        <taxon>Pelagomonadales</taxon>
        <taxon>Pelagomonadaceae</taxon>
        <taxon>Pelagomonas</taxon>
    </lineage>
</organism>
<dbReference type="GO" id="GO:0005789">
    <property type="term" value="C:endoplasmic reticulum membrane"/>
    <property type="evidence" value="ECO:0007669"/>
    <property type="project" value="UniProtKB-SubCell"/>
</dbReference>
<comment type="function">
    <text evidence="10">Involved in inositol deacylation of GPI-anchored proteins which plays important roles in the quality control and ER-associated degradation of GPI-anchored proteins.</text>
</comment>
<dbReference type="Pfam" id="PF07819">
    <property type="entry name" value="PGAP1"/>
    <property type="match status" value="1"/>
</dbReference>
<accession>A0A8J2S4W4</accession>
<evidence type="ECO:0000256" key="7">
    <source>
        <dbReference type="ARBA" id="ARBA00022927"/>
    </source>
</evidence>
<comment type="caution">
    <text evidence="12">The sequence shown here is derived from an EMBL/GenBank/DDBJ whole genome shotgun (WGS) entry which is preliminary data.</text>
</comment>
<dbReference type="GO" id="GO:0006888">
    <property type="term" value="P:endoplasmic reticulum to Golgi vesicle-mediated transport"/>
    <property type="evidence" value="ECO:0007669"/>
    <property type="project" value="TreeGrafter"/>
</dbReference>
<keyword evidence="13" id="KW-1185">Reference proteome</keyword>
<evidence type="ECO:0000256" key="5">
    <source>
        <dbReference type="ARBA" id="ARBA00022801"/>
    </source>
</evidence>
<comment type="similarity">
    <text evidence="2 10">Belongs to the GPI inositol-deacylase family.</text>
</comment>
<sequence>MRTRSRTAKHTTLDKIAHPHDAPYTPSRARLVIATAVLAALIAIIPIGAASIQNGCTMTRMWPYYEDAKINHGRYGVLRYRERGRDPYEAKEGAILFLPGNAGDARQVRSLGHEVDLLKGAAVYACDFKGEWSAFDGRIVRRQARFAKRVTKILAKRHSSKVVVVGHSMGGVVGLLAADQTETISAVVALATPLAAHPFAFERHLAGIYPLPDKTPLAKISGGPRDWQAPSWLVGGVEASSLPGAAHIGGVDHQCACWCNELITRVAHVVHAPSENWEKLTELRGSDTAGASLGAARRHFRGGPAGASQLASFLVPRVPSLLIAAALAPGDVYTFTALTAFLVEPDGLSKAALALLLVVLAYVVAIPLGAALGPAANRAAKAVSNGACAEVVARKVATVRWAAAALCGVHPALGLYAAAWFCSTADGGPLWAAALSSLPSLASAASARRFLSPEPLAALVCIGLGAGRRRRFSRRLGALWAAYGAAAGEPSKALEALGVVALLDLGAEFVVRR</sequence>
<keyword evidence="5 10" id="KW-0378">Hydrolase</keyword>
<dbReference type="InterPro" id="IPR029058">
    <property type="entry name" value="AB_hydrolase_fold"/>
</dbReference>
<dbReference type="EMBL" id="CAKKNE010000001">
    <property type="protein sequence ID" value="CAH0365243.1"/>
    <property type="molecule type" value="Genomic_DNA"/>
</dbReference>
<keyword evidence="8 10" id="KW-1133">Transmembrane helix</keyword>
<evidence type="ECO:0000256" key="1">
    <source>
        <dbReference type="ARBA" id="ARBA00004477"/>
    </source>
</evidence>